<comment type="similarity">
    <text evidence="1">Belongs to the serpin family.</text>
</comment>
<reference evidence="3 4" key="1">
    <citation type="submission" date="2020-10" db="EMBL/GenBank/DDBJ databases">
        <title>Sequencing the genomes of 1000 actinobacteria strains.</title>
        <authorList>
            <person name="Klenk H.-P."/>
        </authorList>
    </citation>
    <scope>NUCLEOTIDE SEQUENCE [LARGE SCALE GENOMIC DNA]</scope>
    <source>
        <strain evidence="3 4">DSM 45157</strain>
    </source>
</reference>
<dbReference type="EMBL" id="JADBDY010000001">
    <property type="protein sequence ID" value="MBE1457681.1"/>
    <property type="molecule type" value="Genomic_DNA"/>
</dbReference>
<dbReference type="SUPFAM" id="SSF56574">
    <property type="entry name" value="Serpins"/>
    <property type="match status" value="1"/>
</dbReference>
<dbReference type="InterPro" id="IPR042178">
    <property type="entry name" value="Serpin_sf_1"/>
</dbReference>
<dbReference type="InterPro" id="IPR000215">
    <property type="entry name" value="Serpin_fam"/>
</dbReference>
<dbReference type="Pfam" id="PF00079">
    <property type="entry name" value="Serpin"/>
    <property type="match status" value="1"/>
</dbReference>
<evidence type="ECO:0000313" key="3">
    <source>
        <dbReference type="EMBL" id="MBE1457681.1"/>
    </source>
</evidence>
<proteinExistence type="inferred from homology"/>
<keyword evidence="4" id="KW-1185">Reference proteome</keyword>
<dbReference type="InterPro" id="IPR023796">
    <property type="entry name" value="Serpin_dom"/>
</dbReference>
<evidence type="ECO:0000259" key="2">
    <source>
        <dbReference type="SMART" id="SM00093"/>
    </source>
</evidence>
<comment type="caution">
    <text evidence="3">The sequence shown here is derived from an EMBL/GenBank/DDBJ whole genome shotgun (WGS) entry which is preliminary data.</text>
</comment>
<evidence type="ECO:0000256" key="1">
    <source>
        <dbReference type="RuleBase" id="RU000411"/>
    </source>
</evidence>
<dbReference type="InterPro" id="IPR042185">
    <property type="entry name" value="Serpin_sf_2"/>
</dbReference>
<dbReference type="SMART" id="SM00093">
    <property type="entry name" value="SERPIN"/>
    <property type="match status" value="1"/>
</dbReference>
<dbReference type="InterPro" id="IPR036186">
    <property type="entry name" value="Serpin_sf"/>
</dbReference>
<organism evidence="3 4">
    <name type="scientific">Nocardiopsis terrae</name>
    <dbReference type="NCBI Taxonomy" id="372655"/>
    <lineage>
        <taxon>Bacteria</taxon>
        <taxon>Bacillati</taxon>
        <taxon>Actinomycetota</taxon>
        <taxon>Actinomycetes</taxon>
        <taxon>Streptosporangiales</taxon>
        <taxon>Nocardiopsidaceae</taxon>
        <taxon>Nocardiopsis</taxon>
    </lineage>
</organism>
<evidence type="ECO:0000313" key="4">
    <source>
        <dbReference type="Proteomes" id="UP000598217"/>
    </source>
</evidence>
<gene>
    <name evidence="3" type="ORF">H4W79_001895</name>
</gene>
<name>A0ABR9HF80_9ACTN</name>
<dbReference type="PANTHER" id="PTHR11461">
    <property type="entry name" value="SERINE PROTEASE INHIBITOR, SERPIN"/>
    <property type="match status" value="1"/>
</dbReference>
<dbReference type="Gene3D" id="3.30.497.10">
    <property type="entry name" value="Antithrombin, subunit I, domain 2"/>
    <property type="match status" value="1"/>
</dbReference>
<dbReference type="PANTHER" id="PTHR11461:SF211">
    <property type="entry name" value="GH10112P-RELATED"/>
    <property type="match status" value="1"/>
</dbReference>
<sequence length="381" mass="41193">MDTTARDEPQEEHARFTLGLDRELALGEASHVWSPYSVGSVLGLLAAGAGGRTRQELVDLFAPVHGDPGEHLAALNEAVEGPAELDLASLNGLYVPADLPLRPDFEDRVRSRPAAEVDRVDFRGDSEGVRGRINGRVEEVTRGLVPELLSPGTVHPDLRMLLVNALWVKLMWSEPFEVSRTRERAFHAPGGTRRVPTMRRTGRMDLAEHAGLRMVTLEGAQGLALDVIIPAAPGRQRAQAPPLTPRNLLGLYRASRNEQVSLALPRFAVQTETTLLDPLAAVPARVRTLATDDADFGGISSEPLRVDAIVHQAVLRVDEKGAEGAAATAAVMVMSAAIPSRPKEFLVDQPFRFVLRRRGTVLFTGRVADPVDPGSARATDA</sequence>
<dbReference type="RefSeq" id="WP_191271180.1">
    <property type="nucleotide sequence ID" value="NZ_BMXJ01000004.1"/>
</dbReference>
<accession>A0ABR9HF80</accession>
<dbReference type="Gene3D" id="2.30.39.10">
    <property type="entry name" value="Alpha-1-antitrypsin, domain 1"/>
    <property type="match status" value="1"/>
</dbReference>
<feature type="domain" description="Serpin" evidence="2">
    <location>
        <begin position="25"/>
        <end position="370"/>
    </location>
</feature>
<protein>
    <submittedName>
        <fullName evidence="3">Serpin B</fullName>
    </submittedName>
</protein>
<dbReference type="Proteomes" id="UP000598217">
    <property type="component" value="Unassembled WGS sequence"/>
</dbReference>